<accession>A0AAN9XJY0</accession>
<evidence type="ECO:0000313" key="3">
    <source>
        <dbReference type="Proteomes" id="UP001386955"/>
    </source>
</evidence>
<sequence>MASVLPSTATTLQHNHTICFSPLKPTSPITISFSTNRFKSNSGKCHAFFGYFPKDLSPTTFHVDHLPIFQSVLMKFQNVTEDLSDVQRWGFVILAGLTWAYLTARPGVLVGAIDALLLAPMQLVLDCFSGRRNLKSSDFLIGDKLGEGSFGVVYSGVLIPKNVDVQEWMLKSGRSKVTKLDVKSKKTKNKVILKKVKVGIEGAEEFGDFEEWFNYRLSRAAPETCAKFLGSFVADKTDSQFTKGGKWLVWKFEGGRSLADYMSDQNFPSNLEPIIFGRVLQGVDSSERNALMIKQIMRQIITSLKKIHDIGIIHRDVKPANLVITKRGKIKLIDFGAATDLRIGKNYVPNRTPLDRDYCPPELYVLPEETQNLPPEPIAAFLSPILWQLNSPDLFDMYSAGIVLLQMAIPTLRSPAALKNFNLEIRTCEYDLNKWRVSTRMRSDFQILDSDSSRGWDLATKLISKRGSQSRGRLSAAAALRHPYFLLGGDQVAVVLSKLSLSTK</sequence>
<gene>
    <name evidence="2" type="ORF">VNO78_15487</name>
</gene>
<dbReference type="Pfam" id="PF00069">
    <property type="entry name" value="Pkinase"/>
    <property type="match status" value="1"/>
</dbReference>
<keyword evidence="3" id="KW-1185">Reference proteome</keyword>
<dbReference type="Proteomes" id="UP001386955">
    <property type="component" value="Unassembled WGS sequence"/>
</dbReference>
<dbReference type="SUPFAM" id="SSF56112">
    <property type="entry name" value="Protein kinase-like (PK-like)"/>
    <property type="match status" value="1"/>
</dbReference>
<evidence type="ECO:0000259" key="1">
    <source>
        <dbReference type="PROSITE" id="PS50011"/>
    </source>
</evidence>
<dbReference type="PANTHER" id="PTHR46699">
    <property type="entry name" value="SERINE/THREONINE-PROTEIN KINASE STN8, CHLOROPLASTIC-RELATED"/>
    <property type="match status" value="1"/>
</dbReference>
<dbReference type="SMART" id="SM00220">
    <property type="entry name" value="S_TKc"/>
    <property type="match status" value="1"/>
</dbReference>
<dbReference type="InterPro" id="IPR011009">
    <property type="entry name" value="Kinase-like_dom_sf"/>
</dbReference>
<comment type="caution">
    <text evidence="2">The sequence shown here is derived from an EMBL/GenBank/DDBJ whole genome shotgun (WGS) entry which is preliminary data.</text>
</comment>
<dbReference type="AlphaFoldDB" id="A0AAN9XJY0"/>
<proteinExistence type="predicted"/>
<dbReference type="PROSITE" id="PS00108">
    <property type="entry name" value="PROTEIN_KINASE_ST"/>
    <property type="match status" value="1"/>
</dbReference>
<dbReference type="Gene3D" id="1.10.510.10">
    <property type="entry name" value="Transferase(Phosphotransferase) domain 1"/>
    <property type="match status" value="1"/>
</dbReference>
<dbReference type="GO" id="GO:0005524">
    <property type="term" value="F:ATP binding"/>
    <property type="evidence" value="ECO:0007669"/>
    <property type="project" value="InterPro"/>
</dbReference>
<reference evidence="2 3" key="1">
    <citation type="submission" date="2024-01" db="EMBL/GenBank/DDBJ databases">
        <title>The genomes of 5 underutilized Papilionoideae crops provide insights into root nodulation and disease resistanc.</title>
        <authorList>
            <person name="Jiang F."/>
        </authorList>
    </citation>
    <scope>NUCLEOTIDE SEQUENCE [LARGE SCALE GENOMIC DNA]</scope>
    <source>
        <strain evidence="2">DUOXIRENSHENG_FW03</strain>
        <tissue evidence="2">Leaves</tissue>
    </source>
</reference>
<organism evidence="2 3">
    <name type="scientific">Psophocarpus tetragonolobus</name>
    <name type="common">Winged bean</name>
    <name type="synonym">Dolichos tetragonolobus</name>
    <dbReference type="NCBI Taxonomy" id="3891"/>
    <lineage>
        <taxon>Eukaryota</taxon>
        <taxon>Viridiplantae</taxon>
        <taxon>Streptophyta</taxon>
        <taxon>Embryophyta</taxon>
        <taxon>Tracheophyta</taxon>
        <taxon>Spermatophyta</taxon>
        <taxon>Magnoliopsida</taxon>
        <taxon>eudicotyledons</taxon>
        <taxon>Gunneridae</taxon>
        <taxon>Pentapetalae</taxon>
        <taxon>rosids</taxon>
        <taxon>fabids</taxon>
        <taxon>Fabales</taxon>
        <taxon>Fabaceae</taxon>
        <taxon>Papilionoideae</taxon>
        <taxon>50 kb inversion clade</taxon>
        <taxon>NPAAA clade</taxon>
        <taxon>indigoferoid/millettioid clade</taxon>
        <taxon>Phaseoleae</taxon>
        <taxon>Psophocarpus</taxon>
    </lineage>
</organism>
<evidence type="ECO:0000313" key="2">
    <source>
        <dbReference type="EMBL" id="KAK7394946.1"/>
    </source>
</evidence>
<dbReference type="GO" id="GO:0004672">
    <property type="term" value="F:protein kinase activity"/>
    <property type="evidence" value="ECO:0007669"/>
    <property type="project" value="InterPro"/>
</dbReference>
<name>A0AAN9XJY0_PSOTE</name>
<dbReference type="Gene3D" id="3.30.200.20">
    <property type="entry name" value="Phosphorylase Kinase, domain 1"/>
    <property type="match status" value="1"/>
</dbReference>
<dbReference type="PANTHER" id="PTHR46699:SF7">
    <property type="entry name" value="SERINE_THREONINE KINASE DOMAIN PROTEIN"/>
    <property type="match status" value="1"/>
</dbReference>
<protein>
    <recommendedName>
        <fullName evidence="1">Protein kinase domain-containing protein</fullName>
    </recommendedName>
</protein>
<feature type="domain" description="Protein kinase" evidence="1">
    <location>
        <begin position="139"/>
        <end position="485"/>
    </location>
</feature>
<dbReference type="InterPro" id="IPR000719">
    <property type="entry name" value="Prot_kinase_dom"/>
</dbReference>
<dbReference type="PROSITE" id="PS50011">
    <property type="entry name" value="PROTEIN_KINASE_DOM"/>
    <property type="match status" value="1"/>
</dbReference>
<dbReference type="InterPro" id="IPR008271">
    <property type="entry name" value="Ser/Thr_kinase_AS"/>
</dbReference>
<dbReference type="EMBL" id="JAYMYS010000004">
    <property type="protein sequence ID" value="KAK7394946.1"/>
    <property type="molecule type" value="Genomic_DNA"/>
</dbReference>